<dbReference type="PANTHER" id="PTHR19139:SF284">
    <property type="entry name" value="AQUAPORIN"/>
    <property type="match status" value="1"/>
</dbReference>
<feature type="transmembrane region" description="Helical" evidence="8">
    <location>
        <begin position="189"/>
        <end position="208"/>
    </location>
</feature>
<dbReference type="InterPro" id="IPR023271">
    <property type="entry name" value="Aquaporin-like"/>
</dbReference>
<dbReference type="PRINTS" id="PR00783">
    <property type="entry name" value="MINTRINSICP"/>
</dbReference>
<reference evidence="9" key="1">
    <citation type="submission" date="2023-07" db="EMBL/GenBank/DDBJ databases">
        <title>Bifidobacterium aquikefiriaerophilum sp. nov. and Bifidobacterium eccum sp. nov., isolated from water kefir.</title>
        <authorList>
            <person name="Breselge S."/>
            <person name="Bellassi P."/>
            <person name="Barcenilla C."/>
            <person name="Alvarez-Ordonez A."/>
            <person name="Morelli L."/>
            <person name="Cotter P.D."/>
        </authorList>
    </citation>
    <scope>NUCLEOTIDE SEQUENCE</scope>
    <source>
        <strain evidence="9">WK041_4_12</strain>
    </source>
</reference>
<evidence type="ECO:0000256" key="8">
    <source>
        <dbReference type="SAM" id="Phobius"/>
    </source>
</evidence>
<feature type="transmembrane region" description="Helical" evidence="8">
    <location>
        <begin position="20"/>
        <end position="41"/>
    </location>
</feature>
<feature type="transmembrane region" description="Helical" evidence="8">
    <location>
        <begin position="98"/>
        <end position="120"/>
    </location>
</feature>
<dbReference type="RefSeq" id="WP_369344913.1">
    <property type="nucleotide sequence ID" value="NZ_CP129674.1"/>
</dbReference>
<evidence type="ECO:0000256" key="2">
    <source>
        <dbReference type="ARBA" id="ARBA00022448"/>
    </source>
</evidence>
<name>A0AB39U8Q6_9BIFI</name>
<keyword evidence="2 6" id="KW-0813">Transport</keyword>
<proteinExistence type="inferred from homology"/>
<dbReference type="Gene3D" id="1.20.1080.10">
    <property type="entry name" value="Glycerol uptake facilitator protein"/>
    <property type="match status" value="1"/>
</dbReference>
<dbReference type="InterPro" id="IPR022357">
    <property type="entry name" value="MIP_CS"/>
</dbReference>
<evidence type="ECO:0000256" key="1">
    <source>
        <dbReference type="ARBA" id="ARBA00004141"/>
    </source>
</evidence>
<sequence length="372" mass="38659">MSENLNQVYSTSTPAPKTHIAVRAGAEFVGTYFVCAMLFIVGTLGQVLYGANTLLIAVATAASYGIVSAILGKLSGAHFNPAVTVAALFTAKITWLDALLYVVAQLVGAIAAAATVVSILPSSSSIPDKTWLTYVVNGFDKGSASNSILAQTEISFNITMAIVVELIASIVVIAAAIRTLHADGEPKANHSLVMGIAYGIGAAVTFPITGASMNPARSTGIALIAQNKGLTQYPLQQLWIFWVCPLLAAAIVSLVIILLNMLNAAQTSESIADGVADDDVVDDDTASETAEDYADEDEAPAEDTVSDSTVSDDSVSDDSVSDSTVSENTNSAETESAEAEETAQESEHEPDAEEGNEESDSPEDTDKGVKSN</sequence>
<accession>A0AB39U8Q6</accession>
<dbReference type="InterPro" id="IPR000425">
    <property type="entry name" value="MIP"/>
</dbReference>
<dbReference type="PROSITE" id="PS00221">
    <property type="entry name" value="MIP"/>
    <property type="match status" value="1"/>
</dbReference>
<keyword evidence="4 8" id="KW-1133">Transmembrane helix</keyword>
<dbReference type="PANTHER" id="PTHR19139">
    <property type="entry name" value="AQUAPORIN TRANSPORTER"/>
    <property type="match status" value="1"/>
</dbReference>
<feature type="compositionally biased region" description="Acidic residues" evidence="7">
    <location>
        <begin position="335"/>
        <end position="363"/>
    </location>
</feature>
<evidence type="ECO:0000256" key="6">
    <source>
        <dbReference type="RuleBase" id="RU000477"/>
    </source>
</evidence>
<evidence type="ECO:0000256" key="4">
    <source>
        <dbReference type="ARBA" id="ARBA00022989"/>
    </source>
</evidence>
<organism evidence="9">
    <name type="scientific">Bifidobacterium aquikefiricola</name>
    <dbReference type="NCBI Taxonomy" id="3059038"/>
    <lineage>
        <taxon>Bacteria</taxon>
        <taxon>Bacillati</taxon>
        <taxon>Actinomycetota</taxon>
        <taxon>Actinomycetes</taxon>
        <taxon>Bifidobacteriales</taxon>
        <taxon>Bifidobacteriaceae</taxon>
        <taxon>Bifidobacterium</taxon>
    </lineage>
</organism>
<feature type="region of interest" description="Disordered" evidence="7">
    <location>
        <begin position="275"/>
        <end position="372"/>
    </location>
</feature>
<protein>
    <submittedName>
        <fullName evidence="9">Aquaporin</fullName>
    </submittedName>
</protein>
<dbReference type="GO" id="GO:0005886">
    <property type="term" value="C:plasma membrane"/>
    <property type="evidence" value="ECO:0007669"/>
    <property type="project" value="TreeGrafter"/>
</dbReference>
<feature type="compositionally biased region" description="Low complexity" evidence="7">
    <location>
        <begin position="321"/>
        <end position="334"/>
    </location>
</feature>
<dbReference type="SUPFAM" id="SSF81338">
    <property type="entry name" value="Aquaporin-like"/>
    <property type="match status" value="1"/>
</dbReference>
<comment type="subcellular location">
    <subcellularLocation>
        <location evidence="1">Membrane</location>
        <topology evidence="1">Multi-pass membrane protein</topology>
    </subcellularLocation>
</comment>
<dbReference type="InterPro" id="IPR034294">
    <property type="entry name" value="Aquaporin_transptr"/>
</dbReference>
<feature type="transmembrane region" description="Helical" evidence="8">
    <location>
        <begin position="47"/>
        <end position="71"/>
    </location>
</feature>
<comment type="similarity">
    <text evidence="6">Belongs to the MIP/aquaporin (TC 1.A.8) family.</text>
</comment>
<evidence type="ECO:0000256" key="5">
    <source>
        <dbReference type="ARBA" id="ARBA00023136"/>
    </source>
</evidence>
<dbReference type="GO" id="GO:0015250">
    <property type="term" value="F:water channel activity"/>
    <property type="evidence" value="ECO:0007669"/>
    <property type="project" value="TreeGrafter"/>
</dbReference>
<feature type="transmembrane region" description="Helical" evidence="8">
    <location>
        <begin position="239"/>
        <end position="262"/>
    </location>
</feature>
<dbReference type="Pfam" id="PF00230">
    <property type="entry name" value="MIP"/>
    <property type="match status" value="1"/>
</dbReference>
<keyword evidence="3 6" id="KW-0812">Transmembrane</keyword>
<dbReference type="AlphaFoldDB" id="A0AB39U8Q6"/>
<keyword evidence="5 8" id="KW-0472">Membrane</keyword>
<dbReference type="KEGG" id="baqk:QN215_04555"/>
<evidence type="ECO:0000313" key="9">
    <source>
        <dbReference type="EMBL" id="XDS45377.1"/>
    </source>
</evidence>
<evidence type="ECO:0000256" key="3">
    <source>
        <dbReference type="ARBA" id="ARBA00022692"/>
    </source>
</evidence>
<feature type="compositionally biased region" description="Acidic residues" evidence="7">
    <location>
        <begin position="275"/>
        <end position="305"/>
    </location>
</feature>
<feature type="transmembrane region" description="Helical" evidence="8">
    <location>
        <begin position="154"/>
        <end position="177"/>
    </location>
</feature>
<evidence type="ECO:0000256" key="7">
    <source>
        <dbReference type="SAM" id="MobiDB-lite"/>
    </source>
</evidence>
<gene>
    <name evidence="9" type="ORF">QN215_04555</name>
</gene>
<dbReference type="EMBL" id="CP129674">
    <property type="protein sequence ID" value="XDS45377.1"/>
    <property type="molecule type" value="Genomic_DNA"/>
</dbReference>